<dbReference type="Proteomes" id="UP000800041">
    <property type="component" value="Unassembled WGS sequence"/>
</dbReference>
<gene>
    <name evidence="3" type="ORF">K402DRAFT_405677</name>
</gene>
<dbReference type="EMBL" id="ML977165">
    <property type="protein sequence ID" value="KAF1984898.1"/>
    <property type="molecule type" value="Genomic_DNA"/>
</dbReference>
<protein>
    <submittedName>
        <fullName evidence="3">SIS domain-containing protein</fullName>
    </submittedName>
</protein>
<dbReference type="GO" id="GO:0097367">
    <property type="term" value="F:carbohydrate derivative binding"/>
    <property type="evidence" value="ECO:0007669"/>
    <property type="project" value="InterPro"/>
</dbReference>
<dbReference type="OrthoDB" id="1872003at2759"/>
<sequence>MAITSLPSPIPEATQDATMEQPRSLKRKRSMPLTPPITLGDAASTKQLESAVHVLSTQATALSHITRLYQTVPVAQNGFLAAVETIVRINEAGGKLVVCGVGKSGLVGQKTVATMKSLGLATAFMHAAEAMHGDLGDVRKNDAVLFISFSGRTAELLKVMEYIDHSIPVMALTAHTEVKICPLFANRPEGILLPAPIHEPEEVSFGVCAPTTSTTVAIAIGDMLALTAAERLHEYERDAVFRKNHPGGAIGASKKRG</sequence>
<name>A0A6G1GVY0_9PEZI</name>
<accession>A0A6G1GVY0</accession>
<dbReference type="InterPro" id="IPR046348">
    <property type="entry name" value="SIS_dom_sf"/>
</dbReference>
<proteinExistence type="predicted"/>
<keyword evidence="4" id="KW-1185">Reference proteome</keyword>
<dbReference type="InterPro" id="IPR001347">
    <property type="entry name" value="SIS_dom"/>
</dbReference>
<dbReference type="GO" id="GO:1901135">
    <property type="term" value="P:carbohydrate derivative metabolic process"/>
    <property type="evidence" value="ECO:0007669"/>
    <property type="project" value="InterPro"/>
</dbReference>
<dbReference type="AlphaFoldDB" id="A0A6G1GVY0"/>
<dbReference type="Pfam" id="PF01380">
    <property type="entry name" value="SIS"/>
    <property type="match status" value="1"/>
</dbReference>
<evidence type="ECO:0000313" key="4">
    <source>
        <dbReference type="Proteomes" id="UP000800041"/>
    </source>
</evidence>
<reference evidence="3" key="1">
    <citation type="journal article" date="2020" name="Stud. Mycol.">
        <title>101 Dothideomycetes genomes: a test case for predicting lifestyles and emergence of pathogens.</title>
        <authorList>
            <person name="Haridas S."/>
            <person name="Albert R."/>
            <person name="Binder M."/>
            <person name="Bloem J."/>
            <person name="Labutti K."/>
            <person name="Salamov A."/>
            <person name="Andreopoulos B."/>
            <person name="Baker S."/>
            <person name="Barry K."/>
            <person name="Bills G."/>
            <person name="Bluhm B."/>
            <person name="Cannon C."/>
            <person name="Castanera R."/>
            <person name="Culley D."/>
            <person name="Daum C."/>
            <person name="Ezra D."/>
            <person name="Gonzalez J."/>
            <person name="Henrissat B."/>
            <person name="Kuo A."/>
            <person name="Liang C."/>
            <person name="Lipzen A."/>
            <person name="Lutzoni F."/>
            <person name="Magnuson J."/>
            <person name="Mondo S."/>
            <person name="Nolan M."/>
            <person name="Ohm R."/>
            <person name="Pangilinan J."/>
            <person name="Park H.-J."/>
            <person name="Ramirez L."/>
            <person name="Alfaro M."/>
            <person name="Sun H."/>
            <person name="Tritt A."/>
            <person name="Yoshinaga Y."/>
            <person name="Zwiers L.-H."/>
            <person name="Turgeon B."/>
            <person name="Goodwin S."/>
            <person name="Spatafora J."/>
            <person name="Crous P."/>
            <person name="Grigoriev I."/>
        </authorList>
    </citation>
    <scope>NUCLEOTIDE SEQUENCE</scope>
    <source>
        <strain evidence="3">CBS 113979</strain>
    </source>
</reference>
<feature type="domain" description="SIS" evidence="2">
    <location>
        <begin position="82"/>
        <end position="234"/>
    </location>
</feature>
<evidence type="ECO:0000256" key="1">
    <source>
        <dbReference type="SAM" id="MobiDB-lite"/>
    </source>
</evidence>
<organism evidence="3 4">
    <name type="scientific">Aulographum hederae CBS 113979</name>
    <dbReference type="NCBI Taxonomy" id="1176131"/>
    <lineage>
        <taxon>Eukaryota</taxon>
        <taxon>Fungi</taxon>
        <taxon>Dikarya</taxon>
        <taxon>Ascomycota</taxon>
        <taxon>Pezizomycotina</taxon>
        <taxon>Dothideomycetes</taxon>
        <taxon>Pleosporomycetidae</taxon>
        <taxon>Aulographales</taxon>
        <taxon>Aulographaceae</taxon>
    </lineage>
</organism>
<dbReference type="PROSITE" id="PS51464">
    <property type="entry name" value="SIS"/>
    <property type="match status" value="1"/>
</dbReference>
<dbReference type="PANTHER" id="PTHR38418">
    <property type="entry name" value="SUGAR ISOMERASE, KPSF/GUTQ (AFU_ORTHOLOGUE AFUA_6G08860)"/>
    <property type="match status" value="1"/>
</dbReference>
<feature type="region of interest" description="Disordered" evidence="1">
    <location>
        <begin position="1"/>
        <end position="35"/>
    </location>
</feature>
<evidence type="ECO:0000259" key="2">
    <source>
        <dbReference type="PROSITE" id="PS51464"/>
    </source>
</evidence>
<evidence type="ECO:0000313" key="3">
    <source>
        <dbReference type="EMBL" id="KAF1984898.1"/>
    </source>
</evidence>
<dbReference type="Gene3D" id="3.40.50.10490">
    <property type="entry name" value="Glucose-6-phosphate isomerase like protein, domain 1"/>
    <property type="match status" value="1"/>
</dbReference>
<dbReference type="SUPFAM" id="SSF53697">
    <property type="entry name" value="SIS domain"/>
    <property type="match status" value="1"/>
</dbReference>
<dbReference type="PANTHER" id="PTHR38418:SF2">
    <property type="entry name" value="SUGAR ISOMERASE, KPSF_GUTQ (AFU_ORTHOLOGUE AFUA_6G08860)"/>
    <property type="match status" value="1"/>
</dbReference>